<organism evidence="6">
    <name type="scientific">Panstrongylus lignarius</name>
    <dbReference type="NCBI Taxonomy" id="156445"/>
    <lineage>
        <taxon>Eukaryota</taxon>
        <taxon>Metazoa</taxon>
        <taxon>Ecdysozoa</taxon>
        <taxon>Arthropoda</taxon>
        <taxon>Hexapoda</taxon>
        <taxon>Insecta</taxon>
        <taxon>Pterygota</taxon>
        <taxon>Neoptera</taxon>
        <taxon>Paraneoptera</taxon>
        <taxon>Hemiptera</taxon>
        <taxon>Heteroptera</taxon>
        <taxon>Panheteroptera</taxon>
        <taxon>Cimicomorpha</taxon>
        <taxon>Reduviidae</taxon>
        <taxon>Triatominae</taxon>
        <taxon>Panstrongylus</taxon>
    </lineage>
</organism>
<dbReference type="EMBL" id="GFTR01003486">
    <property type="protein sequence ID" value="JAW12940.1"/>
    <property type="molecule type" value="Transcribed_RNA"/>
</dbReference>
<evidence type="ECO:0000313" key="6">
    <source>
        <dbReference type="EMBL" id="JAW12940.1"/>
    </source>
</evidence>
<evidence type="ECO:0000256" key="5">
    <source>
        <dbReference type="SAM" id="SignalP"/>
    </source>
</evidence>
<dbReference type="GO" id="GO:0005576">
    <property type="term" value="C:extracellular region"/>
    <property type="evidence" value="ECO:0007669"/>
    <property type="project" value="UniProtKB-SubCell"/>
</dbReference>
<feature type="signal peptide" evidence="5">
    <location>
        <begin position="1"/>
        <end position="16"/>
    </location>
</feature>
<protein>
    <submittedName>
        <fullName evidence="6">Putative triabin</fullName>
    </submittedName>
</protein>
<comment type="similarity">
    <text evidence="4">Belongs to the calycin superfamily. Triabin family.</text>
</comment>
<sequence length="207" mass="23690">MLFAVIIFGIMTYAFAQVSSENKECQYVGMTNFDSSKYFDIEHAYVTHAKNGRNSNFCRELTTTKHTNGTIATIAKGYDEISGETYYSEIYCSGPSTVNNQGGFTFDCHFLKDTRKRVLGNYKLFTSVIDTDYKTYAVLYRCTKIPEVPVNLENFLVLKTDKNSNNDEVKQSLQRKGMELDKFFSRNNEYCNSAKNKIAKEEGKKET</sequence>
<evidence type="ECO:0000256" key="4">
    <source>
        <dbReference type="ARBA" id="ARBA00034121"/>
    </source>
</evidence>
<feature type="chain" id="PRO_5011968286" evidence="5">
    <location>
        <begin position="17"/>
        <end position="207"/>
    </location>
</feature>
<keyword evidence="3 5" id="KW-0732">Signal</keyword>
<reference evidence="6" key="1">
    <citation type="journal article" date="2018" name="PLoS Negl. Trop. Dis.">
        <title>An insight into the salivary gland and fat body transcriptome of Panstrongylus lignarius (Hemiptera: Heteroptera), the main vector of Chagas disease in Peru.</title>
        <authorList>
            <person name="Nevoa J.C."/>
            <person name="Mendes M.T."/>
            <person name="da Silva M.V."/>
            <person name="Soares S.C."/>
            <person name="Oliveira C.J.F."/>
            <person name="Ribeiro J.M.C."/>
        </authorList>
    </citation>
    <scope>NUCLEOTIDE SEQUENCE</scope>
</reference>
<dbReference type="AlphaFoldDB" id="A0A224XWR7"/>
<accession>A0A224XWR7</accession>
<comment type="subcellular location">
    <subcellularLocation>
        <location evidence="1">Secreted</location>
    </subcellularLocation>
</comment>
<evidence type="ECO:0000256" key="1">
    <source>
        <dbReference type="ARBA" id="ARBA00004613"/>
    </source>
</evidence>
<name>A0A224XWR7_9HEMI</name>
<dbReference type="Gene3D" id="2.40.128.20">
    <property type="match status" value="1"/>
</dbReference>
<evidence type="ECO:0000256" key="3">
    <source>
        <dbReference type="ARBA" id="ARBA00022729"/>
    </source>
</evidence>
<dbReference type="SUPFAM" id="SSF50814">
    <property type="entry name" value="Lipocalins"/>
    <property type="match status" value="1"/>
</dbReference>
<proteinExistence type="inferred from homology"/>
<dbReference type="InterPro" id="IPR012674">
    <property type="entry name" value="Calycin"/>
</dbReference>
<dbReference type="CDD" id="cd19423">
    <property type="entry name" value="lipocalin_LTBP1-like"/>
    <property type="match status" value="1"/>
</dbReference>
<keyword evidence="2" id="KW-0964">Secreted</keyword>
<dbReference type="Pfam" id="PF03973">
    <property type="entry name" value="Triabin"/>
    <property type="match status" value="1"/>
</dbReference>
<evidence type="ECO:0000256" key="2">
    <source>
        <dbReference type="ARBA" id="ARBA00022525"/>
    </source>
</evidence>
<dbReference type="GO" id="GO:0030682">
    <property type="term" value="P:symbiont-mediated perturbation of host defenses"/>
    <property type="evidence" value="ECO:0007669"/>
    <property type="project" value="InterPro"/>
</dbReference>
<dbReference type="InterPro" id="IPR005657">
    <property type="entry name" value="Triabi/Procalin"/>
</dbReference>